<feature type="domain" description="Chemokine interleukin-8-like" evidence="4">
    <location>
        <begin position="27"/>
        <end position="86"/>
    </location>
</feature>
<feature type="region of interest" description="Disordered" evidence="2">
    <location>
        <begin position="87"/>
        <end position="144"/>
    </location>
</feature>
<dbReference type="SUPFAM" id="SSF54117">
    <property type="entry name" value="Interleukin 8-like chemokines"/>
    <property type="match status" value="1"/>
</dbReference>
<feature type="compositionally biased region" description="Polar residues" evidence="2">
    <location>
        <begin position="99"/>
        <end position="120"/>
    </location>
</feature>
<evidence type="ECO:0000259" key="4">
    <source>
        <dbReference type="SMART" id="SM00199"/>
    </source>
</evidence>
<feature type="signal peptide" evidence="3">
    <location>
        <begin position="1"/>
        <end position="22"/>
    </location>
</feature>
<organism evidence="5 6">
    <name type="scientific">Oreochromis aureus</name>
    <name type="common">Israeli tilapia</name>
    <name type="synonym">Chromis aureus</name>
    <dbReference type="NCBI Taxonomy" id="47969"/>
    <lineage>
        <taxon>Eukaryota</taxon>
        <taxon>Metazoa</taxon>
        <taxon>Chordata</taxon>
        <taxon>Craniata</taxon>
        <taxon>Vertebrata</taxon>
        <taxon>Euteleostomi</taxon>
        <taxon>Actinopterygii</taxon>
        <taxon>Neopterygii</taxon>
        <taxon>Teleostei</taxon>
        <taxon>Neoteleostei</taxon>
        <taxon>Acanthomorphata</taxon>
        <taxon>Ovalentaria</taxon>
        <taxon>Cichlomorphae</taxon>
        <taxon>Cichliformes</taxon>
        <taxon>Cichlidae</taxon>
        <taxon>African cichlids</taxon>
        <taxon>Pseudocrenilabrinae</taxon>
        <taxon>Oreochromini</taxon>
        <taxon>Oreochromis</taxon>
    </lineage>
</organism>
<dbReference type="GO" id="GO:0008009">
    <property type="term" value="F:chemokine activity"/>
    <property type="evidence" value="ECO:0007669"/>
    <property type="project" value="InterPro"/>
</dbReference>
<keyword evidence="6" id="KW-1185">Reference proteome</keyword>
<dbReference type="PANTHER" id="PTHR12015:SF177">
    <property type="entry name" value="CHEMOKINE INTERLEUKIN-8-LIKE DOMAIN-CONTAINING PROTEIN"/>
    <property type="match status" value="1"/>
</dbReference>
<dbReference type="Ensembl" id="ENSOABT00000072669.1">
    <property type="protein sequence ID" value="ENSOABP00000066402.1"/>
    <property type="gene ID" value="ENSOABG00000022526.2"/>
</dbReference>
<dbReference type="Pfam" id="PF00048">
    <property type="entry name" value="IL8"/>
    <property type="match status" value="1"/>
</dbReference>
<reference evidence="5" key="3">
    <citation type="submission" date="2025-09" db="UniProtKB">
        <authorList>
            <consortium name="Ensembl"/>
        </authorList>
    </citation>
    <scope>IDENTIFICATION</scope>
</reference>
<evidence type="ECO:0000313" key="6">
    <source>
        <dbReference type="Proteomes" id="UP000472276"/>
    </source>
</evidence>
<name>A0AAZ1XFK7_OREAU</name>
<proteinExistence type="predicted"/>
<keyword evidence="1" id="KW-0202">Cytokine</keyword>
<feature type="compositionally biased region" description="Polar residues" evidence="2">
    <location>
        <begin position="128"/>
        <end position="144"/>
    </location>
</feature>
<accession>A0AAZ1XFK7</accession>
<protein>
    <recommendedName>
        <fullName evidence="4">Chemokine interleukin-8-like domain-containing protein</fullName>
    </recommendedName>
</protein>
<dbReference type="InterPro" id="IPR036048">
    <property type="entry name" value="Interleukin_8-like_sf"/>
</dbReference>
<reference evidence="6" key="1">
    <citation type="submission" date="2020-03" db="EMBL/GenBank/DDBJ databases">
        <title>Evolution of repeat sequences and sex chromosomes of tilapia species revealed by chromosome-level genomes.</title>
        <authorList>
            <person name="Xu L."/>
            <person name="Tao W."/>
            <person name="Wang D."/>
            <person name="Zhou Q."/>
        </authorList>
    </citation>
    <scope>NUCLEOTIDE SEQUENCE [LARGE SCALE GENOMIC DNA]</scope>
    <source>
        <strain evidence="6">Israel</strain>
    </source>
</reference>
<dbReference type="InterPro" id="IPR001811">
    <property type="entry name" value="Chemokine_IL8-like_dom"/>
</dbReference>
<dbReference type="Gene3D" id="2.40.50.40">
    <property type="match status" value="1"/>
</dbReference>
<evidence type="ECO:0000256" key="3">
    <source>
        <dbReference type="SAM" id="SignalP"/>
    </source>
</evidence>
<reference evidence="5" key="2">
    <citation type="submission" date="2025-08" db="UniProtKB">
        <authorList>
            <consortium name="Ensembl"/>
        </authorList>
    </citation>
    <scope>IDENTIFICATION</scope>
</reference>
<dbReference type="InterPro" id="IPR039809">
    <property type="entry name" value="Chemokine_b/g/d"/>
</dbReference>
<dbReference type="CDD" id="cd00272">
    <property type="entry name" value="Chemokine_CC"/>
    <property type="match status" value="1"/>
</dbReference>
<dbReference type="GO" id="GO:0005615">
    <property type="term" value="C:extracellular space"/>
    <property type="evidence" value="ECO:0007669"/>
    <property type="project" value="UniProtKB-KW"/>
</dbReference>
<dbReference type="PANTHER" id="PTHR12015">
    <property type="entry name" value="SMALL INDUCIBLE CYTOKINE A"/>
    <property type="match status" value="1"/>
</dbReference>
<sequence length="144" mass="15747">MKSSLGVATLLCFTTWMSLAHANFKPGESCCVSWTKRRIPLDRIVNYAIQSEAACRIKAVRLRTVLAKTICAKPDADWTKKAIEKVDKERSQKGFASEMTPTGSTLATSPTSEKIPQKNVTLGEDTQEGGTRSSENVSQKSPPN</sequence>
<keyword evidence="3" id="KW-0732">Signal</keyword>
<dbReference type="GO" id="GO:0006955">
    <property type="term" value="P:immune response"/>
    <property type="evidence" value="ECO:0007669"/>
    <property type="project" value="InterPro"/>
</dbReference>
<dbReference type="Proteomes" id="UP000472276">
    <property type="component" value="Unassembled WGS sequence"/>
</dbReference>
<dbReference type="SMART" id="SM00199">
    <property type="entry name" value="SCY"/>
    <property type="match status" value="1"/>
</dbReference>
<evidence type="ECO:0000313" key="5">
    <source>
        <dbReference type="Ensembl" id="ENSOABP00000066402.1"/>
    </source>
</evidence>
<dbReference type="AlphaFoldDB" id="A0AAZ1XFK7"/>
<evidence type="ECO:0000256" key="2">
    <source>
        <dbReference type="SAM" id="MobiDB-lite"/>
    </source>
</evidence>
<feature type="chain" id="PRO_5044247843" description="Chemokine interleukin-8-like domain-containing protein" evidence="3">
    <location>
        <begin position="23"/>
        <end position="144"/>
    </location>
</feature>
<evidence type="ECO:0000256" key="1">
    <source>
        <dbReference type="ARBA" id="ARBA00022514"/>
    </source>
</evidence>